<protein>
    <submittedName>
        <fullName evidence="1">Uncharacterized protein</fullName>
    </submittedName>
</protein>
<evidence type="ECO:0000313" key="2">
    <source>
        <dbReference type="Proteomes" id="UP000030764"/>
    </source>
</evidence>
<evidence type="ECO:0000313" key="1">
    <source>
        <dbReference type="EMBL" id="KFD46552.1"/>
    </source>
</evidence>
<sequence>MSSEATSTALQNALFPTMQESTAVQFLQEHGVLHRERNCSCGNPMSLSVQDGGRPPRWRCHKASCGRDISVRKGTWFEGRQATKVNVFDSLERENSLKQFDKSEPVRLTRTGKLAKTVSVRSLSLNQN</sequence>
<accession>A0A085LNK6</accession>
<name>A0A085LNK6_9BILA</name>
<dbReference type="EMBL" id="KL363364">
    <property type="protein sequence ID" value="KFD46552.1"/>
    <property type="molecule type" value="Genomic_DNA"/>
</dbReference>
<keyword evidence="2" id="KW-1185">Reference proteome</keyword>
<gene>
    <name evidence="1" type="ORF">M513_12570</name>
</gene>
<dbReference type="AlphaFoldDB" id="A0A085LNK6"/>
<dbReference type="Proteomes" id="UP000030764">
    <property type="component" value="Unassembled WGS sequence"/>
</dbReference>
<reference evidence="1 2" key="1">
    <citation type="journal article" date="2014" name="Nat. Genet.">
        <title>Genome and transcriptome of the porcine whipworm Trichuris suis.</title>
        <authorList>
            <person name="Jex A.R."/>
            <person name="Nejsum P."/>
            <person name="Schwarz E.M."/>
            <person name="Hu L."/>
            <person name="Young N.D."/>
            <person name="Hall R.S."/>
            <person name="Korhonen P.K."/>
            <person name="Liao S."/>
            <person name="Thamsborg S."/>
            <person name="Xia J."/>
            <person name="Xu P."/>
            <person name="Wang S."/>
            <person name="Scheerlinck J.P."/>
            <person name="Hofmann A."/>
            <person name="Sternberg P.W."/>
            <person name="Wang J."/>
            <person name="Gasser R.B."/>
        </authorList>
    </citation>
    <scope>NUCLEOTIDE SEQUENCE [LARGE SCALE GENOMIC DNA]</scope>
    <source>
        <strain evidence="1">DCEP-RM93M</strain>
    </source>
</reference>
<organism evidence="1 2">
    <name type="scientific">Trichuris suis</name>
    <name type="common">pig whipworm</name>
    <dbReference type="NCBI Taxonomy" id="68888"/>
    <lineage>
        <taxon>Eukaryota</taxon>
        <taxon>Metazoa</taxon>
        <taxon>Ecdysozoa</taxon>
        <taxon>Nematoda</taxon>
        <taxon>Enoplea</taxon>
        <taxon>Dorylaimia</taxon>
        <taxon>Trichinellida</taxon>
        <taxon>Trichuridae</taxon>
        <taxon>Trichuris</taxon>
    </lineage>
</organism>
<proteinExistence type="predicted"/>